<feature type="transmembrane region" description="Helical" evidence="1">
    <location>
        <begin position="104"/>
        <end position="124"/>
    </location>
</feature>
<dbReference type="Proteomes" id="UP001597374">
    <property type="component" value="Unassembled WGS sequence"/>
</dbReference>
<keyword evidence="1" id="KW-0812">Transmembrane</keyword>
<comment type="caution">
    <text evidence="2">The sequence shown here is derived from an EMBL/GenBank/DDBJ whole genome shotgun (WGS) entry which is preliminary data.</text>
</comment>
<proteinExistence type="predicted"/>
<evidence type="ECO:0000313" key="3">
    <source>
        <dbReference type="Proteomes" id="UP001597374"/>
    </source>
</evidence>
<sequence length="131" mass="14744">MNQVTIPYHLFIPSIISILLITLILRKRKELFRTHSSRHIWISAILFLAVYALTVGNAACSDIYYQRELNRYDLNGDGLFGGEEITAAQKTAMQQLVSDTGRNLSVFTGLIFSAMLAIPVYILLKIRAKIA</sequence>
<protein>
    <recommendedName>
        <fullName evidence="4">EF-hand domain-containing protein</fullName>
    </recommendedName>
</protein>
<accession>A0ABW5CW58</accession>
<evidence type="ECO:0000313" key="2">
    <source>
        <dbReference type="EMBL" id="MFD2246701.1"/>
    </source>
</evidence>
<feature type="transmembrane region" description="Helical" evidence="1">
    <location>
        <begin position="6"/>
        <end position="25"/>
    </location>
</feature>
<evidence type="ECO:0008006" key="4">
    <source>
        <dbReference type="Google" id="ProtNLM"/>
    </source>
</evidence>
<evidence type="ECO:0000256" key="1">
    <source>
        <dbReference type="SAM" id="Phobius"/>
    </source>
</evidence>
<keyword evidence="1" id="KW-0472">Membrane</keyword>
<dbReference type="EMBL" id="JBHUIM010000001">
    <property type="protein sequence ID" value="MFD2246701.1"/>
    <property type="molecule type" value="Genomic_DNA"/>
</dbReference>
<gene>
    <name evidence="2" type="ORF">ACFSKP_10585</name>
</gene>
<dbReference type="RefSeq" id="WP_250428480.1">
    <property type="nucleotide sequence ID" value="NZ_JALPRR010000001.1"/>
</dbReference>
<name>A0ABW5CW58_9BACT</name>
<keyword evidence="3" id="KW-1185">Reference proteome</keyword>
<organism evidence="2 3">
    <name type="scientific">Pontibacter ruber</name>
    <dbReference type="NCBI Taxonomy" id="1343895"/>
    <lineage>
        <taxon>Bacteria</taxon>
        <taxon>Pseudomonadati</taxon>
        <taxon>Bacteroidota</taxon>
        <taxon>Cytophagia</taxon>
        <taxon>Cytophagales</taxon>
        <taxon>Hymenobacteraceae</taxon>
        <taxon>Pontibacter</taxon>
    </lineage>
</organism>
<feature type="transmembrane region" description="Helical" evidence="1">
    <location>
        <begin position="45"/>
        <end position="65"/>
    </location>
</feature>
<keyword evidence="1" id="KW-1133">Transmembrane helix</keyword>
<reference evidence="3" key="1">
    <citation type="journal article" date="2019" name="Int. J. Syst. Evol. Microbiol.">
        <title>The Global Catalogue of Microorganisms (GCM) 10K type strain sequencing project: providing services to taxonomists for standard genome sequencing and annotation.</title>
        <authorList>
            <consortium name="The Broad Institute Genomics Platform"/>
            <consortium name="The Broad Institute Genome Sequencing Center for Infectious Disease"/>
            <person name="Wu L."/>
            <person name="Ma J."/>
        </authorList>
    </citation>
    <scope>NUCLEOTIDE SEQUENCE [LARGE SCALE GENOMIC DNA]</scope>
    <source>
        <strain evidence="3">CGMCC 4.1782</strain>
    </source>
</reference>